<sequence>DLVAGPDGALYVADFYNRIIGHYEVDLKHPGRDRYRGRIWRVSWEAADAGRSWSTGYGSDLTVKTAEQLIEVLSDGTLPQQRLARDLLLDREGDRALPLLRAGLDSESPQLRRNSLRLLVQLGGGVGCGSVGAADGCGRDGAGACVSSVA</sequence>
<accession>A0A5C6M204</accession>
<gene>
    <name evidence="2" type="ORF">E3A20_25750</name>
</gene>
<feature type="domain" description="DUF7133" evidence="1">
    <location>
        <begin position="3"/>
        <end position="43"/>
    </location>
</feature>
<name>A0A5C6M204_9PLAN</name>
<evidence type="ECO:0000313" key="2">
    <source>
        <dbReference type="EMBL" id="TWW08297.1"/>
    </source>
</evidence>
<dbReference type="Proteomes" id="UP000321083">
    <property type="component" value="Unassembled WGS sequence"/>
</dbReference>
<dbReference type="SUPFAM" id="SSF48371">
    <property type="entry name" value="ARM repeat"/>
    <property type="match status" value="1"/>
</dbReference>
<reference evidence="2 3" key="2">
    <citation type="submission" date="2019-08" db="EMBL/GenBank/DDBJ databases">
        <authorList>
            <person name="Henke P."/>
        </authorList>
    </citation>
    <scope>NUCLEOTIDE SEQUENCE [LARGE SCALE GENOMIC DNA]</scope>
    <source>
        <strain evidence="2">Phe10_nw2017</strain>
    </source>
</reference>
<dbReference type="Pfam" id="PF23500">
    <property type="entry name" value="DUF7133"/>
    <property type="match status" value="1"/>
</dbReference>
<dbReference type="EMBL" id="SRHE01000739">
    <property type="protein sequence ID" value="TWW08297.1"/>
    <property type="molecule type" value="Genomic_DNA"/>
</dbReference>
<dbReference type="InterPro" id="IPR055557">
    <property type="entry name" value="DUF7133"/>
</dbReference>
<dbReference type="Gene3D" id="1.25.10.10">
    <property type="entry name" value="Leucine-rich Repeat Variant"/>
    <property type="match status" value="1"/>
</dbReference>
<organism evidence="2 3">
    <name type="scientific">Planctomyces bekefii</name>
    <dbReference type="NCBI Taxonomy" id="1653850"/>
    <lineage>
        <taxon>Bacteria</taxon>
        <taxon>Pseudomonadati</taxon>
        <taxon>Planctomycetota</taxon>
        <taxon>Planctomycetia</taxon>
        <taxon>Planctomycetales</taxon>
        <taxon>Planctomycetaceae</taxon>
        <taxon>Planctomyces</taxon>
    </lineage>
</organism>
<evidence type="ECO:0000313" key="3">
    <source>
        <dbReference type="Proteomes" id="UP000321083"/>
    </source>
</evidence>
<reference evidence="2 3" key="1">
    <citation type="submission" date="2019-08" db="EMBL/GenBank/DDBJ databases">
        <title>100 year-old enigma solved: identification of Planctomyces bekefii, the type genus and species of the phylum Planctomycetes.</title>
        <authorList>
            <person name="Svetlana D.N."/>
            <person name="Overmann J."/>
        </authorList>
    </citation>
    <scope>NUCLEOTIDE SEQUENCE [LARGE SCALE GENOMIC DNA]</scope>
    <source>
        <strain evidence="2">Phe10_nw2017</strain>
    </source>
</reference>
<evidence type="ECO:0000259" key="1">
    <source>
        <dbReference type="Pfam" id="PF23500"/>
    </source>
</evidence>
<comment type="caution">
    <text evidence="2">The sequence shown here is derived from an EMBL/GenBank/DDBJ whole genome shotgun (WGS) entry which is preliminary data.</text>
</comment>
<protein>
    <recommendedName>
        <fullName evidence="1">DUF7133 domain-containing protein</fullName>
    </recommendedName>
</protein>
<feature type="non-terminal residue" evidence="2">
    <location>
        <position position="1"/>
    </location>
</feature>
<dbReference type="InterPro" id="IPR016024">
    <property type="entry name" value="ARM-type_fold"/>
</dbReference>
<keyword evidence="3" id="KW-1185">Reference proteome</keyword>
<dbReference type="AlphaFoldDB" id="A0A5C6M204"/>
<proteinExistence type="predicted"/>
<dbReference type="InterPro" id="IPR011989">
    <property type="entry name" value="ARM-like"/>
</dbReference>